<dbReference type="Gene3D" id="3.30.450.30">
    <property type="entry name" value="Dynein light chain 2a, cytoplasmic"/>
    <property type="match status" value="1"/>
</dbReference>
<dbReference type="PRINTS" id="PR00392">
    <property type="entry name" value="PROFILIN"/>
</dbReference>
<dbReference type="EMBL" id="CP115612">
    <property type="protein sequence ID" value="WBW73565.1"/>
    <property type="molecule type" value="Genomic_DNA"/>
</dbReference>
<dbReference type="Proteomes" id="UP001212411">
    <property type="component" value="Chromosome 2"/>
</dbReference>
<dbReference type="PANTHER" id="PTHR11604:SF0">
    <property type="entry name" value="PROFILIN"/>
    <property type="match status" value="1"/>
</dbReference>
<protein>
    <recommendedName>
        <fullName evidence="7">Profilin</fullName>
    </recommendedName>
</protein>
<dbReference type="GO" id="GO:0005938">
    <property type="term" value="C:cell cortex"/>
    <property type="evidence" value="ECO:0007669"/>
    <property type="project" value="TreeGrafter"/>
</dbReference>
<name>A0AAF0AWZ2_9SCHI</name>
<evidence type="ECO:0000256" key="7">
    <source>
        <dbReference type="RuleBase" id="RU003909"/>
    </source>
</evidence>
<gene>
    <name evidence="8" type="primary">cdc3</name>
    <name evidence="8" type="ORF">SOMG_03671</name>
</gene>
<keyword evidence="3" id="KW-0963">Cytoplasm</keyword>
<proteinExistence type="inferred from homology"/>
<evidence type="ECO:0000256" key="2">
    <source>
        <dbReference type="ARBA" id="ARBA00010058"/>
    </source>
</evidence>
<comment type="similarity">
    <text evidence="2 7">Belongs to the profilin family.</text>
</comment>
<dbReference type="InterPro" id="IPR048278">
    <property type="entry name" value="PFN"/>
</dbReference>
<dbReference type="InterPro" id="IPR036140">
    <property type="entry name" value="PFN_sf"/>
</dbReference>
<keyword evidence="5 6" id="KW-0206">Cytoskeleton</keyword>
<evidence type="ECO:0000256" key="6">
    <source>
        <dbReference type="RuleBase" id="RU003908"/>
    </source>
</evidence>
<comment type="function">
    <text evidence="6">Binds to actin and affects the structure of the cytoskeleton. At high concentrations, profilin prevents the polymerization of actin, whereas it enhances it at low concentrations.</text>
</comment>
<evidence type="ECO:0000256" key="5">
    <source>
        <dbReference type="ARBA" id="ARBA00023212"/>
    </source>
</evidence>
<sequence length="127" mass="13288">MSWQAYVDTSLLGTGKIDQAAIVSRAGDSVWAASSGFNLSGSETKGLAAGFQDPPSMFGTGIHLSGQKYITIRAEGRSIYGKLQKSGIICVATKLCILVAHYPETTLPGEAAKITEALADYLVGVGY</sequence>
<dbReference type="GeneID" id="80877149"/>
<evidence type="ECO:0000256" key="1">
    <source>
        <dbReference type="ARBA" id="ARBA00004245"/>
    </source>
</evidence>
<evidence type="ECO:0000313" key="8">
    <source>
        <dbReference type="EMBL" id="WBW73565.1"/>
    </source>
</evidence>
<dbReference type="PRINTS" id="PR01640">
    <property type="entry name" value="PROFILINPLNT"/>
</dbReference>
<dbReference type="PROSITE" id="PS00414">
    <property type="entry name" value="PROFILIN"/>
    <property type="match status" value="1"/>
</dbReference>
<comment type="subunit">
    <text evidence="6">Occurs in many kinds of cells as a complex with monomeric actin in a 1:1 ratio.</text>
</comment>
<dbReference type="InterPro" id="IPR005455">
    <property type="entry name" value="PFN_euk"/>
</dbReference>
<dbReference type="GO" id="GO:1903475">
    <property type="term" value="P:mitotic actomyosin contractile ring assembly"/>
    <property type="evidence" value="ECO:0007669"/>
    <property type="project" value="UniProtKB-ARBA"/>
</dbReference>
<dbReference type="GO" id="GO:0003785">
    <property type="term" value="F:actin monomer binding"/>
    <property type="evidence" value="ECO:0007669"/>
    <property type="project" value="TreeGrafter"/>
</dbReference>
<dbReference type="PANTHER" id="PTHR11604">
    <property type="entry name" value="PROFILIN"/>
    <property type="match status" value="1"/>
</dbReference>
<evidence type="ECO:0000256" key="3">
    <source>
        <dbReference type="ARBA" id="ARBA00022490"/>
    </source>
</evidence>
<dbReference type="InterPro" id="IPR027310">
    <property type="entry name" value="Profilin_CS"/>
</dbReference>
<evidence type="ECO:0000256" key="4">
    <source>
        <dbReference type="ARBA" id="ARBA00023203"/>
    </source>
</evidence>
<dbReference type="SMART" id="SM00392">
    <property type="entry name" value="PROF"/>
    <property type="match status" value="1"/>
</dbReference>
<evidence type="ECO:0000313" key="9">
    <source>
        <dbReference type="Proteomes" id="UP001212411"/>
    </source>
</evidence>
<dbReference type="CDD" id="cd00148">
    <property type="entry name" value="PROF"/>
    <property type="match status" value="1"/>
</dbReference>
<dbReference type="Pfam" id="PF00235">
    <property type="entry name" value="Profilin"/>
    <property type="match status" value="1"/>
</dbReference>
<keyword evidence="4 7" id="KW-0009">Actin-binding</keyword>
<dbReference type="GO" id="GO:0005856">
    <property type="term" value="C:cytoskeleton"/>
    <property type="evidence" value="ECO:0007669"/>
    <property type="project" value="UniProtKB-SubCell"/>
</dbReference>
<dbReference type="AlphaFoldDB" id="A0AAF0AWZ2"/>
<dbReference type="RefSeq" id="XP_056037808.1">
    <property type="nucleotide sequence ID" value="XM_056182460.1"/>
</dbReference>
<dbReference type="KEGG" id="som:SOMG_03671"/>
<keyword evidence="9" id="KW-1185">Reference proteome</keyword>
<comment type="subcellular location">
    <subcellularLocation>
        <location evidence="1">Cytoplasm</location>
        <location evidence="1">Cytoskeleton</location>
    </subcellularLocation>
</comment>
<organism evidence="8 9">
    <name type="scientific">Schizosaccharomyces osmophilus</name>
    <dbReference type="NCBI Taxonomy" id="2545709"/>
    <lineage>
        <taxon>Eukaryota</taxon>
        <taxon>Fungi</taxon>
        <taxon>Dikarya</taxon>
        <taxon>Ascomycota</taxon>
        <taxon>Taphrinomycotina</taxon>
        <taxon>Schizosaccharomycetes</taxon>
        <taxon>Schizosaccharomycetales</taxon>
        <taxon>Schizosaccharomycetaceae</taxon>
        <taxon>Schizosaccharomyces</taxon>
    </lineage>
</organism>
<dbReference type="SUPFAM" id="SSF55770">
    <property type="entry name" value="Profilin (actin-binding protein)"/>
    <property type="match status" value="1"/>
</dbReference>
<accession>A0AAF0AWZ2</accession>
<reference evidence="8 9" key="1">
    <citation type="journal article" date="2023" name="G3 (Bethesda)">
        <title>A high-quality reference genome for the fission yeast Schizosaccharomyces osmophilus.</title>
        <authorList>
            <person name="Jia G.S."/>
            <person name="Zhang W.C."/>
            <person name="Liang Y."/>
            <person name="Liu X.H."/>
            <person name="Rhind N."/>
            <person name="Pidoux A."/>
            <person name="Brysch-Herzberg M."/>
            <person name="Du L.L."/>
        </authorList>
    </citation>
    <scope>NUCLEOTIDE SEQUENCE [LARGE SCALE GENOMIC DNA]</scope>
    <source>
        <strain evidence="8 9">CBS 15793</strain>
    </source>
</reference>
<dbReference type="FunFam" id="3.30.450.30:FF:000001">
    <property type="entry name" value="Profilin"/>
    <property type="match status" value="1"/>
</dbReference>